<dbReference type="Pfam" id="PF08613">
    <property type="entry name" value="Cyclin"/>
    <property type="match status" value="1"/>
</dbReference>
<feature type="region of interest" description="Disordered" evidence="1">
    <location>
        <begin position="545"/>
        <end position="573"/>
    </location>
</feature>
<dbReference type="GO" id="GO:0005634">
    <property type="term" value="C:nucleus"/>
    <property type="evidence" value="ECO:0007669"/>
    <property type="project" value="TreeGrafter"/>
</dbReference>
<reference evidence="2 3" key="1">
    <citation type="journal article" date="2013" name="PLoS Genet.">
        <title>The genome and development-dependent transcriptomes of Pyronema confluens: a window into fungal evolution.</title>
        <authorList>
            <person name="Traeger S."/>
            <person name="Altegoer F."/>
            <person name="Freitag M."/>
            <person name="Gabaldon T."/>
            <person name="Kempken F."/>
            <person name="Kumar A."/>
            <person name="Marcet-Houben M."/>
            <person name="Poggeler S."/>
            <person name="Stajich J.E."/>
            <person name="Nowrousian M."/>
        </authorList>
    </citation>
    <scope>NUCLEOTIDE SEQUENCE [LARGE SCALE GENOMIC DNA]</scope>
    <source>
        <strain evidence="3">CBS 100304</strain>
        <tissue evidence="2">Vegetative mycelium</tissue>
    </source>
</reference>
<organism evidence="2 3">
    <name type="scientific">Pyronema omphalodes (strain CBS 100304)</name>
    <name type="common">Pyronema confluens</name>
    <dbReference type="NCBI Taxonomy" id="1076935"/>
    <lineage>
        <taxon>Eukaryota</taxon>
        <taxon>Fungi</taxon>
        <taxon>Dikarya</taxon>
        <taxon>Ascomycota</taxon>
        <taxon>Pezizomycotina</taxon>
        <taxon>Pezizomycetes</taxon>
        <taxon>Pezizales</taxon>
        <taxon>Pyronemataceae</taxon>
        <taxon>Pyronema</taxon>
    </lineage>
</organism>
<feature type="compositionally biased region" description="Low complexity" evidence="1">
    <location>
        <begin position="812"/>
        <end position="839"/>
    </location>
</feature>
<dbReference type="GO" id="GO:0019901">
    <property type="term" value="F:protein kinase binding"/>
    <property type="evidence" value="ECO:0007669"/>
    <property type="project" value="InterPro"/>
</dbReference>
<dbReference type="STRING" id="1076935.U4LVR6"/>
<feature type="compositionally biased region" description="Polar residues" evidence="1">
    <location>
        <begin position="33"/>
        <end position="42"/>
    </location>
</feature>
<feature type="compositionally biased region" description="Low complexity" evidence="1">
    <location>
        <begin position="546"/>
        <end position="568"/>
    </location>
</feature>
<proteinExistence type="predicted"/>
<evidence type="ECO:0000313" key="3">
    <source>
        <dbReference type="Proteomes" id="UP000018144"/>
    </source>
</evidence>
<dbReference type="OrthoDB" id="442243at2759"/>
<feature type="region of interest" description="Disordered" evidence="1">
    <location>
        <begin position="446"/>
        <end position="500"/>
    </location>
</feature>
<dbReference type="PANTHER" id="PTHR15615">
    <property type="match status" value="1"/>
</dbReference>
<sequence>MEFATRLPTIPRLHIEPTLSSILNQKLPPLPTPSSHNLSDYSYSHRRSSASTQGGRSGGATLFADSRLRNRTQDPRTPPPDMANPTGLLQRWNALGQIETVCPREGLQGDGTWVPSISPGYSQQAQHNTGNPSSISVYTESNEELPPQPKRRSSSARNNGAMMVPEEIISSKKVMAEFAAEITCLFWFESAGLLQTIAESIDISLLYQQKMSKYAIPHPEFLAWVATVLNTTQVSLNVVLLALLFVHRLKKLNPAVQGRPGSQYRLFTVALMLGNKYLDDNTYTNKTWADVSGISVQEIHIMEVEFLSNMRYSLYVPESEWSSWPERLRRFHAYWDHARKLPLSNTPPQNANRTLPLQTAASRTLPPSPPYTCDLQIPMPLPPVEINPQMITTTNELENSRKRSLDQSAMQPPPPQKRMARLPLSVAVPQYQNNYPTCFTKPASDQPFYNIIPGGPGGPGYDGSASQQQQQQQTAYHPTPFPHSLTTPQQQQRPENYLPAPIPNPLSNLLPPPTGMVQQPYHCLPPIVRFETALQTQQMIMERGIQQQQPQVLPQQQTAPQEQQQYQPPQLPLPHNRALSCASSFTSPISNSPGSGVAFNNSPFNIHQPRSPYSAHHSLANSPLTPGGAGSFNNGGLSTVPSFGGFTGGLPTPVTMGREMAGRDYHTRASSAALGFLDGLSQMSQAQISQMKQSAKEFRDRALQLEEESETRLKRDREIWQVGREREEREKEQAQIREIWQAGRTREEREKVQEQIRKQNTALLNQYSRTTSIDMQDFLGKMEPQHQQPQQSRHQQQQFGLTRLPIFPEIPSASSNSTLNSSFHLDNPGTLGTPGTTGTQSNPVNLDSSNSLPELPPCPPSFQTRLYHLPTPGEPTVSTYGLPTPAPATATSNYVPATSTYNVPATLATSSENSRSHSPVRILTMQIDAGLAGLARKNHQLPPVNHVEGYGKDAFALRHG</sequence>
<feature type="region of interest" description="Disordered" evidence="1">
    <location>
        <begin position="608"/>
        <end position="635"/>
    </location>
</feature>
<dbReference type="GO" id="GO:0000307">
    <property type="term" value="C:cyclin-dependent protein kinase holoenzyme complex"/>
    <property type="evidence" value="ECO:0007669"/>
    <property type="project" value="TreeGrafter"/>
</dbReference>
<dbReference type="InterPro" id="IPR013922">
    <property type="entry name" value="Cyclin_PHO80-like"/>
</dbReference>
<dbReference type="CDD" id="cd20557">
    <property type="entry name" value="CYCLIN_ScPCL1-like"/>
    <property type="match status" value="1"/>
</dbReference>
<dbReference type="PANTHER" id="PTHR15615:SF118">
    <property type="entry name" value="CYCLIN, HYPOTHETICAL (EUROFUNG)"/>
    <property type="match status" value="1"/>
</dbReference>
<gene>
    <name evidence="2" type="ORF">PCON_04314</name>
</gene>
<feature type="compositionally biased region" description="Polar residues" evidence="1">
    <location>
        <begin position="119"/>
        <end position="140"/>
    </location>
</feature>
<feature type="region of interest" description="Disordered" evidence="1">
    <location>
        <begin position="23"/>
        <end position="87"/>
    </location>
</feature>
<feature type="compositionally biased region" description="Polar residues" evidence="1">
    <location>
        <begin position="840"/>
        <end position="852"/>
    </location>
</feature>
<feature type="region of interest" description="Disordered" evidence="1">
    <location>
        <begin position="808"/>
        <end position="859"/>
    </location>
</feature>
<evidence type="ECO:0000313" key="2">
    <source>
        <dbReference type="EMBL" id="CCX34797.1"/>
    </source>
</evidence>
<keyword evidence="3" id="KW-1185">Reference proteome</keyword>
<dbReference type="eggNOG" id="ENOG502QWSP">
    <property type="taxonomic scope" value="Eukaryota"/>
</dbReference>
<feature type="compositionally biased region" description="Polar residues" evidence="1">
    <location>
        <begin position="484"/>
        <end position="494"/>
    </location>
</feature>
<dbReference type="GO" id="GO:0016538">
    <property type="term" value="F:cyclin-dependent protein serine/threonine kinase regulator activity"/>
    <property type="evidence" value="ECO:0007669"/>
    <property type="project" value="TreeGrafter"/>
</dbReference>
<dbReference type="SUPFAM" id="SSF47954">
    <property type="entry name" value="Cyclin-like"/>
    <property type="match status" value="1"/>
</dbReference>
<evidence type="ECO:0000256" key="1">
    <source>
        <dbReference type="SAM" id="MobiDB-lite"/>
    </source>
</evidence>
<protein>
    <submittedName>
        <fullName evidence="2">Similar to Cyclin-U2-2 acc. no. Q9M205</fullName>
    </submittedName>
</protein>
<accession>U4LVR6</accession>
<dbReference type="Gene3D" id="1.10.472.10">
    <property type="entry name" value="Cyclin-like"/>
    <property type="match status" value="1"/>
</dbReference>
<feature type="region of interest" description="Disordered" evidence="1">
    <location>
        <begin position="397"/>
        <end position="418"/>
    </location>
</feature>
<name>U4LVR6_PYROM</name>
<dbReference type="AlphaFoldDB" id="U4LVR6"/>
<dbReference type="InterPro" id="IPR036915">
    <property type="entry name" value="Cyclin-like_sf"/>
</dbReference>
<feature type="region of interest" description="Disordered" evidence="1">
    <location>
        <begin position="112"/>
        <end position="159"/>
    </location>
</feature>
<dbReference type="EMBL" id="HF936633">
    <property type="protein sequence ID" value="CCX34797.1"/>
    <property type="molecule type" value="Genomic_DNA"/>
</dbReference>
<dbReference type="Proteomes" id="UP000018144">
    <property type="component" value="Unassembled WGS sequence"/>
</dbReference>